<proteinExistence type="inferred from homology"/>
<comment type="subcellular location">
    <subcellularLocation>
        <location evidence="1 9">Endoplasmic reticulum membrane</location>
        <topology evidence="1 9">Multi-pass membrane protein</topology>
    </subcellularLocation>
</comment>
<dbReference type="GO" id="GO:0045047">
    <property type="term" value="P:protein targeting to ER"/>
    <property type="evidence" value="ECO:0007669"/>
    <property type="project" value="TreeGrafter"/>
</dbReference>
<keyword evidence="6 9" id="KW-1133">Transmembrane helix</keyword>
<keyword evidence="5 9" id="KW-0256">Endoplasmic reticulum</keyword>
<evidence type="ECO:0000256" key="9">
    <source>
        <dbReference type="RuleBase" id="RU368033"/>
    </source>
</evidence>
<comment type="similarity">
    <text evidence="2 9">Belongs to the SPCS2 family.</text>
</comment>
<evidence type="ECO:0000256" key="8">
    <source>
        <dbReference type="ARBA" id="ARBA00045608"/>
    </source>
</evidence>
<dbReference type="GO" id="GO:0005787">
    <property type="term" value="C:signal peptidase complex"/>
    <property type="evidence" value="ECO:0007669"/>
    <property type="project" value="UniProtKB-UniRule"/>
</dbReference>
<evidence type="ECO:0000256" key="2">
    <source>
        <dbReference type="ARBA" id="ARBA00007324"/>
    </source>
</evidence>
<feature type="transmembrane region" description="Helical" evidence="9">
    <location>
        <begin position="116"/>
        <end position="138"/>
    </location>
</feature>
<gene>
    <name evidence="10" type="ORF">g.12210</name>
</gene>
<evidence type="ECO:0000256" key="5">
    <source>
        <dbReference type="ARBA" id="ARBA00022824"/>
    </source>
</evidence>
<evidence type="ECO:0000256" key="6">
    <source>
        <dbReference type="ARBA" id="ARBA00022989"/>
    </source>
</evidence>
<accession>A0A1E1WQ68</accession>
<name>A0A1E1WQ68_PECGO</name>
<dbReference type="GO" id="GO:0006465">
    <property type="term" value="P:signal peptide processing"/>
    <property type="evidence" value="ECO:0007669"/>
    <property type="project" value="UniProtKB-UniRule"/>
</dbReference>
<protein>
    <recommendedName>
        <fullName evidence="3 9">Signal peptidase complex subunit 2</fullName>
    </recommendedName>
</protein>
<dbReference type="GO" id="GO:0008233">
    <property type="term" value="F:peptidase activity"/>
    <property type="evidence" value="ECO:0007669"/>
    <property type="project" value="UniProtKB-UniRule"/>
</dbReference>
<feature type="transmembrane region" description="Helical" evidence="9">
    <location>
        <begin position="89"/>
        <end position="110"/>
    </location>
</feature>
<feature type="non-terminal residue" evidence="10">
    <location>
        <position position="1"/>
    </location>
</feature>
<reference evidence="10" key="1">
    <citation type="submission" date="2015-09" db="EMBL/GenBank/DDBJ databases">
        <title>De novo assembly of Pectinophora gossypiella (Pink Bollworm) gut transcriptome.</title>
        <authorList>
            <person name="Tassone E.E."/>
        </authorList>
    </citation>
    <scope>NUCLEOTIDE SEQUENCE</scope>
</reference>
<sequence length="226" mass="25687">FVHVKRQCQNLSSKPRVEAEKLPFTINYKYFQLNNVSNRNYKMTESTEPVKINKWDGAAAKNAIDDAIREVLTGDLKCKESFALIDGRLFLCALAVGVALYALLWDYLYPFPQSRLVLIICVSSYFVLMGILTLYTTFKEKGIFVVAKEKVGNVTRVWEASSYVKKHDDKYNLVLVLREPSGKTREASINKTFANYIDSNGTIVQNLVASEVTKLYNSLSSEKKEK</sequence>
<evidence type="ECO:0000256" key="1">
    <source>
        <dbReference type="ARBA" id="ARBA00004477"/>
    </source>
</evidence>
<evidence type="ECO:0000256" key="4">
    <source>
        <dbReference type="ARBA" id="ARBA00022692"/>
    </source>
</evidence>
<dbReference type="PANTHER" id="PTHR13085:SF0">
    <property type="entry name" value="SIGNAL PEPTIDASE COMPLEX SUBUNIT 2"/>
    <property type="match status" value="1"/>
</dbReference>
<keyword evidence="7 9" id="KW-0472">Membrane</keyword>
<evidence type="ECO:0000256" key="3">
    <source>
        <dbReference type="ARBA" id="ARBA00017057"/>
    </source>
</evidence>
<organism evidence="10">
    <name type="scientific">Pectinophora gossypiella</name>
    <name type="common">Cotton pink bollworm</name>
    <name type="synonym">Depressaria gossypiella</name>
    <dbReference type="NCBI Taxonomy" id="13191"/>
    <lineage>
        <taxon>Eukaryota</taxon>
        <taxon>Metazoa</taxon>
        <taxon>Ecdysozoa</taxon>
        <taxon>Arthropoda</taxon>
        <taxon>Hexapoda</taxon>
        <taxon>Insecta</taxon>
        <taxon>Pterygota</taxon>
        <taxon>Neoptera</taxon>
        <taxon>Endopterygota</taxon>
        <taxon>Lepidoptera</taxon>
        <taxon>Glossata</taxon>
        <taxon>Ditrysia</taxon>
        <taxon>Gelechioidea</taxon>
        <taxon>Gelechiidae</taxon>
        <taxon>Apatetrinae</taxon>
        <taxon>Pectinophora</taxon>
    </lineage>
</organism>
<keyword evidence="4 9" id="KW-0812">Transmembrane</keyword>
<dbReference type="AlphaFoldDB" id="A0A1E1WQ68"/>
<dbReference type="OrthoDB" id="29558at2759"/>
<dbReference type="InterPro" id="IPR009582">
    <property type="entry name" value="Spc2/SPCS2"/>
</dbReference>
<evidence type="ECO:0000256" key="7">
    <source>
        <dbReference type="ARBA" id="ARBA00023136"/>
    </source>
</evidence>
<comment type="function">
    <text evidence="8 9">Component of the signal peptidase complex (SPC) which catalyzes the cleavage of N-terminal signal sequences from nascent proteins as they are translocated into the lumen of the endoplasmic reticulum. Enhances the enzymatic activity of SPC and facilitates the interactions between different components of the translocation site.</text>
</comment>
<dbReference type="EMBL" id="GDQN01001895">
    <property type="protein sequence ID" value="JAT89159.1"/>
    <property type="molecule type" value="Transcribed_RNA"/>
</dbReference>
<dbReference type="PANTHER" id="PTHR13085">
    <property type="entry name" value="MICROSOMAL SIGNAL PEPTIDASE 25 KDA SUBUNIT"/>
    <property type="match status" value="1"/>
</dbReference>
<evidence type="ECO:0000313" key="10">
    <source>
        <dbReference type="EMBL" id="JAT89159.1"/>
    </source>
</evidence>
<dbReference type="Pfam" id="PF06703">
    <property type="entry name" value="SPC25"/>
    <property type="match status" value="1"/>
</dbReference>